<sequence length="173" mass="18573">MYVPPVAEIMIALLLLACISISICRSPSCIAHTEGRDPRGLPFVVAVEPGFPIASALRLVVLPAGGWTRISEQNGPDSPACVCASTSRSSRGDPIKKRNLRNVCSGIKMLSRGMGTTSQTQKCGKQVRKAGRTKFPSLARTHTVSEGKYGLSVGIEVYRDDWNAGRCWSLAVV</sequence>
<keyword evidence="1" id="KW-0732">Signal</keyword>
<evidence type="ECO:0000313" key="2">
    <source>
        <dbReference type="EMBL" id="MBW31430.1"/>
    </source>
</evidence>
<dbReference type="AlphaFoldDB" id="A0A2M3ZSK5"/>
<accession>A0A2M3ZSK5</accession>
<reference evidence="2" key="1">
    <citation type="submission" date="2018-01" db="EMBL/GenBank/DDBJ databases">
        <title>An insight into the sialome of Amazonian anophelines.</title>
        <authorList>
            <person name="Ribeiro J.M."/>
            <person name="Scarpassa V."/>
            <person name="Calvo E."/>
        </authorList>
    </citation>
    <scope>NUCLEOTIDE SEQUENCE</scope>
    <source>
        <tissue evidence="2">Salivary glands</tissue>
    </source>
</reference>
<evidence type="ECO:0000256" key="1">
    <source>
        <dbReference type="SAM" id="SignalP"/>
    </source>
</evidence>
<proteinExistence type="predicted"/>
<organism evidence="2">
    <name type="scientific">Anopheles braziliensis</name>
    <dbReference type="NCBI Taxonomy" id="58242"/>
    <lineage>
        <taxon>Eukaryota</taxon>
        <taxon>Metazoa</taxon>
        <taxon>Ecdysozoa</taxon>
        <taxon>Arthropoda</taxon>
        <taxon>Hexapoda</taxon>
        <taxon>Insecta</taxon>
        <taxon>Pterygota</taxon>
        <taxon>Neoptera</taxon>
        <taxon>Endopterygota</taxon>
        <taxon>Diptera</taxon>
        <taxon>Nematocera</taxon>
        <taxon>Culicoidea</taxon>
        <taxon>Culicidae</taxon>
        <taxon>Anophelinae</taxon>
        <taxon>Anopheles</taxon>
    </lineage>
</organism>
<name>A0A2M3ZSK5_9DIPT</name>
<protein>
    <submittedName>
        <fullName evidence="2">Putative secreted peptide</fullName>
    </submittedName>
</protein>
<dbReference type="EMBL" id="GGFM01010679">
    <property type="protein sequence ID" value="MBW31430.1"/>
    <property type="molecule type" value="Transcribed_RNA"/>
</dbReference>
<feature type="chain" id="PRO_5014966927" evidence="1">
    <location>
        <begin position="25"/>
        <end position="173"/>
    </location>
</feature>
<feature type="signal peptide" evidence="1">
    <location>
        <begin position="1"/>
        <end position="24"/>
    </location>
</feature>